<dbReference type="GO" id="GO:0005737">
    <property type="term" value="C:cytoplasm"/>
    <property type="evidence" value="ECO:0007669"/>
    <property type="project" value="UniProtKB-SubCell"/>
</dbReference>
<feature type="domain" description="AAA+ ATPase" evidence="12">
    <location>
        <begin position="113"/>
        <end position="241"/>
    </location>
</feature>
<dbReference type="InterPro" id="IPR010921">
    <property type="entry name" value="Trp_repressor/repl_initiator"/>
</dbReference>
<comment type="caution">
    <text evidence="8">Lacks conserved residue(s) required for the propagation of feature annotation.</text>
</comment>
<dbReference type="PANTHER" id="PTHR30050">
    <property type="entry name" value="CHROMOSOMAL REPLICATION INITIATOR PROTEIN DNAA"/>
    <property type="match status" value="1"/>
</dbReference>
<feature type="binding site" evidence="8">
    <location>
        <position position="128"/>
    </location>
    <ligand>
        <name>ATP</name>
        <dbReference type="ChEBI" id="CHEBI:30616"/>
    </ligand>
</feature>
<dbReference type="Gene3D" id="3.30.300.180">
    <property type="match status" value="1"/>
</dbReference>
<dbReference type="SUPFAM" id="SSF52540">
    <property type="entry name" value="P-loop containing nucleoside triphosphate hydrolases"/>
    <property type="match status" value="1"/>
</dbReference>
<dbReference type="PRINTS" id="PR00051">
    <property type="entry name" value="DNAA"/>
</dbReference>
<dbReference type="HAMAP" id="MF_00377">
    <property type="entry name" value="DnaA_bact"/>
    <property type="match status" value="1"/>
</dbReference>
<evidence type="ECO:0000256" key="3">
    <source>
        <dbReference type="ARBA" id="ARBA00022705"/>
    </source>
</evidence>
<keyword evidence="4 8" id="KW-0547">Nucleotide-binding</keyword>
<dbReference type="GO" id="GO:0005524">
    <property type="term" value="F:ATP binding"/>
    <property type="evidence" value="ECO:0007669"/>
    <property type="project" value="UniProtKB-UniRule"/>
</dbReference>
<feature type="binding site" evidence="8">
    <location>
        <position position="127"/>
    </location>
    <ligand>
        <name>ATP</name>
        <dbReference type="ChEBI" id="CHEBI:30616"/>
    </ligand>
</feature>
<evidence type="ECO:0000256" key="8">
    <source>
        <dbReference type="HAMAP-Rule" id="MF_00377"/>
    </source>
</evidence>
<evidence type="ECO:0000256" key="2">
    <source>
        <dbReference type="ARBA" id="ARBA00022490"/>
    </source>
</evidence>
<evidence type="ECO:0000259" key="12">
    <source>
        <dbReference type="SMART" id="SM00382"/>
    </source>
</evidence>
<dbReference type="SUPFAM" id="SSF48295">
    <property type="entry name" value="TrpR-like"/>
    <property type="match status" value="1"/>
</dbReference>
<dbReference type="OrthoDB" id="9807019at2"/>
<keyword evidence="5 8" id="KW-0067">ATP-binding</keyword>
<dbReference type="InterPro" id="IPR001957">
    <property type="entry name" value="Chromosome_initiator_DnaA"/>
</dbReference>
<dbReference type="SMART" id="SM00382">
    <property type="entry name" value="AAA"/>
    <property type="match status" value="1"/>
</dbReference>
<comment type="function">
    <text evidence="8 10">Plays an essential role in the initiation and regulation of chromosomal replication. ATP-DnaA binds to the origin of replication (oriC) to initiate formation of the DNA replication initiation complex once per cell cycle. Binds the DnaA box (a 9 base pair repeat at the origin) and separates the double-stranded (ds)DNA. Forms a right-handed helical filament on oriC DNA; dsDNA binds to the exterior of the filament while single-stranded (ss)DNA is stabiized in the filament's interior. The ATP-DnaA-oriC complex binds and stabilizes one strand of the AT-rich DNA unwinding element (DUE), permitting loading of DNA polymerase. After initiation quickly degrades to an ADP-DnaA complex that is not apt for DNA replication. Binds acidic phospholipids.</text>
</comment>
<dbReference type="GO" id="GO:0003688">
    <property type="term" value="F:DNA replication origin binding"/>
    <property type="evidence" value="ECO:0007669"/>
    <property type="project" value="UniProtKB-UniRule"/>
</dbReference>
<organism evidence="14 15">
    <name type="scientific">Desulfurella multipotens</name>
    <dbReference type="NCBI Taxonomy" id="79269"/>
    <lineage>
        <taxon>Bacteria</taxon>
        <taxon>Pseudomonadati</taxon>
        <taxon>Campylobacterota</taxon>
        <taxon>Desulfurellia</taxon>
        <taxon>Desulfurellales</taxon>
        <taxon>Desulfurellaceae</taxon>
        <taxon>Desulfurella</taxon>
    </lineage>
</organism>
<dbReference type="AlphaFoldDB" id="A0A1G6MZH9"/>
<protein>
    <recommendedName>
        <fullName evidence="8 9">Chromosomal replication initiator protein DnaA</fullName>
    </recommendedName>
</protein>
<evidence type="ECO:0000256" key="1">
    <source>
        <dbReference type="ARBA" id="ARBA00006583"/>
    </source>
</evidence>
<dbReference type="GO" id="GO:0008289">
    <property type="term" value="F:lipid binding"/>
    <property type="evidence" value="ECO:0007669"/>
    <property type="project" value="UniProtKB-KW"/>
</dbReference>
<comment type="domain">
    <text evidence="8">Domain I is involved in oligomerization and binding regulators, domain II is flexibile and of varying length in different bacteria, domain III forms the AAA+ region, while domain IV binds dsDNA.</text>
</comment>
<feature type="binding site" evidence="8">
    <location>
        <position position="124"/>
    </location>
    <ligand>
        <name>ATP</name>
        <dbReference type="ChEBI" id="CHEBI:30616"/>
    </ligand>
</feature>
<dbReference type="CDD" id="cd00009">
    <property type="entry name" value="AAA"/>
    <property type="match status" value="1"/>
</dbReference>
<dbReference type="Gene3D" id="1.10.8.60">
    <property type="match status" value="1"/>
</dbReference>
<dbReference type="NCBIfam" id="TIGR00362">
    <property type="entry name" value="DnaA"/>
    <property type="match status" value="1"/>
</dbReference>
<sequence>MWDIFLDSFKKKLDIEDIETISLIEANSFNSELISLIIPNEEARHLLKMKYRKEFKETIEQLFEKPPKIEFIIKKEFKSNLNPRYKFSNFVVGPNNQLTYAASYAVAESLGKAYNPLFIYGGVGLGKTHILHAIGNHIKEKSSKIKVLYISSEEFTNELINSIQYKKMTQFRNKFRELDCLLIDDIQFISKKERTEEEFFHTFNTLYENQKQIVITSDKPPSDIREIEERLKSRFSWGLIVDIQPPELETRIAIIKKKAENYNLSLTDDIVEFLAKNFESNVREIEGIIVKINAYSSLFKQKIDIEFVETILQDVIERKQNTLNIENIQEVVAKHFNITKDTMLSGKRDKHIILPREIAIFLSRKLTQHSLSEIKTKFNMKSHATIINACSKIEKEIEKSPQLKEIIEKIEKNIKNV</sequence>
<feature type="domain" description="Chromosomal replication initiator DnaA C-terminal" evidence="13">
    <location>
        <begin position="324"/>
        <end position="393"/>
    </location>
</feature>
<dbReference type="InterPro" id="IPR027417">
    <property type="entry name" value="P-loop_NTPase"/>
</dbReference>
<evidence type="ECO:0000256" key="6">
    <source>
        <dbReference type="ARBA" id="ARBA00023121"/>
    </source>
</evidence>
<evidence type="ECO:0000313" key="15">
    <source>
        <dbReference type="Proteomes" id="UP000199411"/>
    </source>
</evidence>
<comment type="similarity">
    <text evidence="1 8 11">Belongs to the DnaA family.</text>
</comment>
<feature type="region of interest" description="Domain IV, binds dsDNA" evidence="8">
    <location>
        <begin position="297"/>
        <end position="417"/>
    </location>
</feature>
<dbReference type="InterPro" id="IPR003593">
    <property type="entry name" value="AAA+_ATPase"/>
</dbReference>
<evidence type="ECO:0000256" key="9">
    <source>
        <dbReference type="NCBIfam" id="TIGR00362"/>
    </source>
</evidence>
<dbReference type="Gene3D" id="3.40.50.300">
    <property type="entry name" value="P-loop containing nucleotide triphosphate hydrolases"/>
    <property type="match status" value="1"/>
</dbReference>
<feature type="binding site" evidence="8">
    <location>
        <position position="126"/>
    </location>
    <ligand>
        <name>ATP</name>
        <dbReference type="ChEBI" id="CHEBI:30616"/>
    </ligand>
</feature>
<dbReference type="Proteomes" id="UP000199411">
    <property type="component" value="Unassembled WGS sequence"/>
</dbReference>
<gene>
    <name evidence="8" type="primary">dnaA</name>
    <name evidence="14" type="ORF">SAMN05660835_01070</name>
</gene>
<name>A0A1G6MZH9_9BACT</name>
<keyword evidence="7 8" id="KW-0238">DNA-binding</keyword>
<dbReference type="InterPro" id="IPR013159">
    <property type="entry name" value="DnaA_C"/>
</dbReference>
<dbReference type="EMBL" id="FMYU01000007">
    <property type="protein sequence ID" value="SDC60952.1"/>
    <property type="molecule type" value="Genomic_DNA"/>
</dbReference>
<dbReference type="CDD" id="cd06571">
    <property type="entry name" value="Bac_DnaA_C"/>
    <property type="match status" value="1"/>
</dbReference>
<keyword evidence="15" id="KW-1185">Reference proteome</keyword>
<dbReference type="FunFam" id="3.40.50.300:FF:000668">
    <property type="entry name" value="Chromosomal replication initiator protein DnaA"/>
    <property type="match status" value="1"/>
</dbReference>
<proteinExistence type="inferred from homology"/>
<dbReference type="InterPro" id="IPR038454">
    <property type="entry name" value="DnaA_N_sf"/>
</dbReference>
<dbReference type="Gene3D" id="1.10.1750.10">
    <property type="match status" value="1"/>
</dbReference>
<feature type="region of interest" description="Domain III, AAA+ region" evidence="8">
    <location>
        <begin position="80"/>
        <end position="296"/>
    </location>
</feature>
<evidence type="ECO:0000259" key="13">
    <source>
        <dbReference type="SMART" id="SM00760"/>
    </source>
</evidence>
<keyword evidence="3 8" id="KW-0235">DNA replication</keyword>
<feature type="region of interest" description="Domain I, interacts with DnaA modulators" evidence="8">
    <location>
        <begin position="1"/>
        <end position="76"/>
    </location>
</feature>
<dbReference type="Pfam" id="PF08299">
    <property type="entry name" value="Bac_DnaA_C"/>
    <property type="match status" value="1"/>
</dbReference>
<dbReference type="PANTHER" id="PTHR30050:SF2">
    <property type="entry name" value="CHROMOSOMAL REPLICATION INITIATOR PROTEIN DNAA"/>
    <property type="match status" value="1"/>
</dbReference>
<evidence type="ECO:0000256" key="7">
    <source>
        <dbReference type="ARBA" id="ARBA00023125"/>
    </source>
</evidence>
<evidence type="ECO:0000256" key="4">
    <source>
        <dbReference type="ARBA" id="ARBA00022741"/>
    </source>
</evidence>
<dbReference type="Pfam" id="PF00308">
    <property type="entry name" value="Bac_DnaA"/>
    <property type="match status" value="1"/>
</dbReference>
<dbReference type="InterPro" id="IPR013317">
    <property type="entry name" value="DnaA_dom"/>
</dbReference>
<keyword evidence="2 8" id="KW-0963">Cytoplasm</keyword>
<comment type="subunit">
    <text evidence="8">Oligomerizes as a right-handed, spiral filament on DNA at oriC.</text>
</comment>
<dbReference type="InterPro" id="IPR020591">
    <property type="entry name" value="Chromosome_initiator_DnaA-like"/>
</dbReference>
<accession>A0A1G6MZH9</accession>
<dbReference type="GO" id="GO:0006270">
    <property type="term" value="P:DNA replication initiation"/>
    <property type="evidence" value="ECO:0007669"/>
    <property type="project" value="UniProtKB-UniRule"/>
</dbReference>
<evidence type="ECO:0000313" key="14">
    <source>
        <dbReference type="EMBL" id="SDC60952.1"/>
    </source>
</evidence>
<evidence type="ECO:0000256" key="11">
    <source>
        <dbReference type="RuleBase" id="RU004227"/>
    </source>
</evidence>
<dbReference type="GO" id="GO:0006275">
    <property type="term" value="P:regulation of DNA replication"/>
    <property type="evidence" value="ECO:0007669"/>
    <property type="project" value="UniProtKB-UniRule"/>
</dbReference>
<dbReference type="GO" id="GO:0005886">
    <property type="term" value="C:plasma membrane"/>
    <property type="evidence" value="ECO:0007669"/>
    <property type="project" value="TreeGrafter"/>
</dbReference>
<evidence type="ECO:0000256" key="10">
    <source>
        <dbReference type="RuleBase" id="RU000577"/>
    </source>
</evidence>
<dbReference type="SMART" id="SM00760">
    <property type="entry name" value="Bac_DnaA_C"/>
    <property type="match status" value="1"/>
</dbReference>
<comment type="subcellular location">
    <subcellularLocation>
        <location evidence="8">Cytoplasm</location>
    </subcellularLocation>
</comment>
<evidence type="ECO:0000256" key="5">
    <source>
        <dbReference type="ARBA" id="ARBA00022840"/>
    </source>
</evidence>
<reference evidence="15" key="1">
    <citation type="submission" date="2016-10" db="EMBL/GenBank/DDBJ databases">
        <authorList>
            <person name="Varghese N."/>
            <person name="Submissions S."/>
        </authorList>
    </citation>
    <scope>NUCLEOTIDE SEQUENCE [LARGE SCALE GENOMIC DNA]</scope>
    <source>
        <strain evidence="15">DSM 8415</strain>
    </source>
</reference>
<dbReference type="RefSeq" id="WP_092128735.1">
    <property type="nucleotide sequence ID" value="NZ_FMYU01000007.1"/>
</dbReference>
<keyword evidence="6 8" id="KW-0446">Lipid-binding</keyword>